<accession>A0A0D8ZMA0</accession>
<dbReference type="RefSeq" id="WP_045057074.1">
    <property type="nucleotide sequence ID" value="NZ_CAWMDP010000043.1"/>
</dbReference>
<dbReference type="InterPro" id="IPR023210">
    <property type="entry name" value="NADP_OxRdtase_dom"/>
</dbReference>
<dbReference type="CDD" id="cd19080">
    <property type="entry name" value="AKR_AKR9A_9B"/>
    <property type="match status" value="1"/>
</dbReference>
<evidence type="ECO:0000256" key="1">
    <source>
        <dbReference type="ARBA" id="ARBA00023002"/>
    </source>
</evidence>
<evidence type="ECO:0000259" key="2">
    <source>
        <dbReference type="Pfam" id="PF00248"/>
    </source>
</evidence>
<dbReference type="PANTHER" id="PTHR43364:SF4">
    <property type="entry name" value="NAD(P)-LINKED OXIDOREDUCTASE SUPERFAMILY PROTEIN"/>
    <property type="match status" value="1"/>
</dbReference>
<reference evidence="3 4" key="1">
    <citation type="submission" date="2015-02" db="EMBL/GenBank/DDBJ databases">
        <title>Draft genome of a novel marine cyanobacterium (Chroococcales) isolated from South Atlantic Ocean.</title>
        <authorList>
            <person name="Rigonato J."/>
            <person name="Alvarenga D.O."/>
            <person name="Branco L.H."/>
            <person name="Varani A.M."/>
            <person name="Brandini F.P."/>
            <person name="Fiore M.F."/>
        </authorList>
    </citation>
    <scope>NUCLEOTIDE SEQUENCE [LARGE SCALE GENOMIC DNA]</scope>
    <source>
        <strain evidence="3 4">CENA595</strain>
    </source>
</reference>
<dbReference type="InterPro" id="IPR020471">
    <property type="entry name" value="AKR"/>
</dbReference>
<gene>
    <name evidence="3" type="ORF">UH38_23155</name>
</gene>
<dbReference type="PRINTS" id="PR00069">
    <property type="entry name" value="ALDKETRDTASE"/>
</dbReference>
<dbReference type="PATRIC" id="fig|1618023.3.peg.3973"/>
<dbReference type="InterPro" id="IPR036812">
    <property type="entry name" value="NAD(P)_OxRdtase_dom_sf"/>
</dbReference>
<organism evidence="3 4">
    <name type="scientific">Aliterella atlantica CENA595</name>
    <dbReference type="NCBI Taxonomy" id="1618023"/>
    <lineage>
        <taxon>Bacteria</taxon>
        <taxon>Bacillati</taxon>
        <taxon>Cyanobacteriota</taxon>
        <taxon>Cyanophyceae</taxon>
        <taxon>Chroococcidiopsidales</taxon>
        <taxon>Aliterellaceae</taxon>
        <taxon>Aliterella</taxon>
    </lineage>
</organism>
<dbReference type="GO" id="GO:0016491">
    <property type="term" value="F:oxidoreductase activity"/>
    <property type="evidence" value="ECO:0007669"/>
    <property type="project" value="UniProtKB-KW"/>
</dbReference>
<protein>
    <submittedName>
        <fullName evidence="3">Aldo/keto reductase</fullName>
    </submittedName>
</protein>
<keyword evidence="1" id="KW-0560">Oxidoreductase</keyword>
<feature type="domain" description="NADP-dependent oxidoreductase" evidence="2">
    <location>
        <begin position="15"/>
        <end position="315"/>
    </location>
</feature>
<dbReference type="GO" id="GO:0005829">
    <property type="term" value="C:cytosol"/>
    <property type="evidence" value="ECO:0007669"/>
    <property type="project" value="UniProtKB-ARBA"/>
</dbReference>
<dbReference type="Gene3D" id="3.20.20.100">
    <property type="entry name" value="NADP-dependent oxidoreductase domain"/>
    <property type="match status" value="1"/>
</dbReference>
<dbReference type="Proteomes" id="UP000032452">
    <property type="component" value="Unassembled WGS sequence"/>
</dbReference>
<dbReference type="FunFam" id="3.20.20.100:FF:000004">
    <property type="entry name" value="Oxidoreductase, aldo/keto reductase"/>
    <property type="match status" value="1"/>
</dbReference>
<sequence length="344" mass="38272">MKYKLLGKSGLRVSEICLGTMSFGEDFGWGISQEDSRNIFDAFMEAGGNFIDTANEIYNYGSSEKFLGEFIASNRDCVVLSTKYTDSIPTNDPNRAGNQRKNMVQSLERSLKRLNTDYIDLFWLHSWDFVTPIEEIMRAFDDLVRSGKVLYIGIANAPAWVVSRANTIADLRGWTPFTATQIEYSLVERTAERELIPMAQELGVGIMAWSVLASGILFNGRFADFNNGEQPPPEAVQLNKAGFGEMNNCEFAIASVVQQIAREVGCTPAQVAINWVRSKGIIPILGANKISQLQADLACLDYQLSPEQLRSLNDITNIELGFPHDFLAITKESTFGGMFDKIIT</sequence>
<proteinExistence type="predicted"/>
<comment type="caution">
    <text evidence="3">The sequence shown here is derived from an EMBL/GenBank/DDBJ whole genome shotgun (WGS) entry which is preliminary data.</text>
</comment>
<evidence type="ECO:0000313" key="3">
    <source>
        <dbReference type="EMBL" id="KJH69569.1"/>
    </source>
</evidence>
<dbReference type="Pfam" id="PF00248">
    <property type="entry name" value="Aldo_ket_red"/>
    <property type="match status" value="1"/>
</dbReference>
<name>A0A0D8ZMA0_9CYAN</name>
<dbReference type="AlphaFoldDB" id="A0A0D8ZMA0"/>
<dbReference type="InterPro" id="IPR050523">
    <property type="entry name" value="AKR_Detox_Biosynth"/>
</dbReference>
<dbReference type="PANTHER" id="PTHR43364">
    <property type="entry name" value="NADH-SPECIFIC METHYLGLYOXAL REDUCTASE-RELATED"/>
    <property type="match status" value="1"/>
</dbReference>
<keyword evidence="4" id="KW-1185">Reference proteome</keyword>
<dbReference type="OrthoDB" id="9809990at2"/>
<dbReference type="EMBL" id="JYON01000039">
    <property type="protein sequence ID" value="KJH69569.1"/>
    <property type="molecule type" value="Genomic_DNA"/>
</dbReference>
<dbReference type="SUPFAM" id="SSF51430">
    <property type="entry name" value="NAD(P)-linked oxidoreductase"/>
    <property type="match status" value="1"/>
</dbReference>
<evidence type="ECO:0000313" key="4">
    <source>
        <dbReference type="Proteomes" id="UP000032452"/>
    </source>
</evidence>